<evidence type="ECO:0000313" key="1">
    <source>
        <dbReference type="EMBL" id="GFS82113.1"/>
    </source>
</evidence>
<sequence>MVFMYQLPILYLVCLNCLITSYKWSHAVVSKKSRSVIKILCCGGATSLFRCRLITHLSKVWSVLQLDETIVDYYSDPYRCKSTNSAKSVASCGLACLASTSRK</sequence>
<accession>A0A8X6T662</accession>
<proteinExistence type="predicted"/>
<keyword evidence="2" id="KW-1185">Reference proteome</keyword>
<dbReference type="EMBL" id="BMAW01003165">
    <property type="protein sequence ID" value="GFS82113.1"/>
    <property type="molecule type" value="Genomic_DNA"/>
</dbReference>
<evidence type="ECO:0000313" key="2">
    <source>
        <dbReference type="Proteomes" id="UP000887013"/>
    </source>
</evidence>
<name>A0A8X6T662_NEPPI</name>
<reference evidence="1" key="1">
    <citation type="submission" date="2020-08" db="EMBL/GenBank/DDBJ databases">
        <title>Multicomponent nature underlies the extraordinary mechanical properties of spider dragline silk.</title>
        <authorList>
            <person name="Kono N."/>
            <person name="Nakamura H."/>
            <person name="Mori M."/>
            <person name="Yoshida Y."/>
            <person name="Ohtoshi R."/>
            <person name="Malay A.D."/>
            <person name="Moran D.A.P."/>
            <person name="Tomita M."/>
            <person name="Numata K."/>
            <person name="Arakawa K."/>
        </authorList>
    </citation>
    <scope>NUCLEOTIDE SEQUENCE</scope>
</reference>
<dbReference type="AlphaFoldDB" id="A0A8X6T662"/>
<gene>
    <name evidence="1" type="ORF">NPIL_622871</name>
</gene>
<dbReference type="Proteomes" id="UP000887013">
    <property type="component" value="Unassembled WGS sequence"/>
</dbReference>
<organism evidence="1 2">
    <name type="scientific">Nephila pilipes</name>
    <name type="common">Giant wood spider</name>
    <name type="synonym">Nephila maculata</name>
    <dbReference type="NCBI Taxonomy" id="299642"/>
    <lineage>
        <taxon>Eukaryota</taxon>
        <taxon>Metazoa</taxon>
        <taxon>Ecdysozoa</taxon>
        <taxon>Arthropoda</taxon>
        <taxon>Chelicerata</taxon>
        <taxon>Arachnida</taxon>
        <taxon>Araneae</taxon>
        <taxon>Araneomorphae</taxon>
        <taxon>Entelegynae</taxon>
        <taxon>Araneoidea</taxon>
        <taxon>Nephilidae</taxon>
        <taxon>Nephila</taxon>
    </lineage>
</organism>
<comment type="caution">
    <text evidence="1">The sequence shown here is derived from an EMBL/GenBank/DDBJ whole genome shotgun (WGS) entry which is preliminary data.</text>
</comment>
<protein>
    <submittedName>
        <fullName evidence="1">Uncharacterized protein</fullName>
    </submittedName>
</protein>